<comment type="similarity">
    <text evidence="1">Belongs to the ATP-dependent AMP-binding enzyme family.</text>
</comment>
<gene>
    <name evidence="7" type="ORF">NDN08_000189</name>
</gene>
<dbReference type="InterPro" id="IPR045851">
    <property type="entry name" value="AMP-bd_C_sf"/>
</dbReference>
<dbReference type="Pfam" id="PF13193">
    <property type="entry name" value="AMP-binding_C"/>
    <property type="match status" value="1"/>
</dbReference>
<dbReference type="GO" id="GO:0005524">
    <property type="term" value="F:ATP binding"/>
    <property type="evidence" value="ECO:0007669"/>
    <property type="project" value="UniProtKB-KW"/>
</dbReference>
<evidence type="ECO:0000256" key="2">
    <source>
        <dbReference type="ARBA" id="ARBA00022598"/>
    </source>
</evidence>
<dbReference type="InterPro" id="IPR025110">
    <property type="entry name" value="AMP-bd_C"/>
</dbReference>
<keyword evidence="3" id="KW-0547">Nucleotide-binding</keyword>
<dbReference type="InterPro" id="IPR020845">
    <property type="entry name" value="AMP-binding_CS"/>
</dbReference>
<dbReference type="EMBL" id="JAMWBK010000013">
    <property type="protein sequence ID" value="KAJ8900890.1"/>
    <property type="molecule type" value="Genomic_DNA"/>
</dbReference>
<evidence type="ECO:0000256" key="3">
    <source>
        <dbReference type="ARBA" id="ARBA00022741"/>
    </source>
</evidence>
<dbReference type="PANTHER" id="PTHR42921">
    <property type="entry name" value="ACETOACETYL-COA SYNTHETASE"/>
    <property type="match status" value="1"/>
</dbReference>
<dbReference type="NCBIfam" id="NF002937">
    <property type="entry name" value="PRK03584.1"/>
    <property type="match status" value="1"/>
</dbReference>
<accession>A0AAV8UEI6</accession>
<keyword evidence="4" id="KW-0067">ATP-binding</keyword>
<dbReference type="GO" id="GO:0006629">
    <property type="term" value="P:lipid metabolic process"/>
    <property type="evidence" value="ECO:0007669"/>
    <property type="project" value="InterPro"/>
</dbReference>
<dbReference type="PANTHER" id="PTHR42921:SF1">
    <property type="entry name" value="ACETOACETYL-COA SYNTHETASE"/>
    <property type="match status" value="1"/>
</dbReference>
<dbReference type="InterPro" id="IPR005914">
    <property type="entry name" value="Acac_CoA_synth"/>
</dbReference>
<dbReference type="NCBIfam" id="TIGR01217">
    <property type="entry name" value="ac_ac_CoA_syn"/>
    <property type="match status" value="1"/>
</dbReference>
<dbReference type="InterPro" id="IPR000873">
    <property type="entry name" value="AMP-dep_synth/lig_dom"/>
</dbReference>
<keyword evidence="2" id="KW-0436">Ligase</keyword>
<evidence type="ECO:0000313" key="8">
    <source>
        <dbReference type="Proteomes" id="UP001157974"/>
    </source>
</evidence>
<evidence type="ECO:0000259" key="5">
    <source>
        <dbReference type="Pfam" id="PF00501"/>
    </source>
</evidence>
<evidence type="ECO:0000259" key="6">
    <source>
        <dbReference type="Pfam" id="PF13193"/>
    </source>
</evidence>
<feature type="domain" description="AMP-dependent synthetase/ligase" evidence="5">
    <location>
        <begin position="108"/>
        <end position="496"/>
    </location>
</feature>
<evidence type="ECO:0008006" key="9">
    <source>
        <dbReference type="Google" id="ProtNLM"/>
    </source>
</evidence>
<evidence type="ECO:0000313" key="7">
    <source>
        <dbReference type="EMBL" id="KAJ8900890.1"/>
    </source>
</evidence>
<reference evidence="7 8" key="1">
    <citation type="journal article" date="2023" name="Nat. Commun.">
        <title>Origin of minicircular mitochondrial genomes in red algae.</title>
        <authorList>
            <person name="Lee Y."/>
            <person name="Cho C.H."/>
            <person name="Lee Y.M."/>
            <person name="Park S.I."/>
            <person name="Yang J.H."/>
            <person name="West J.A."/>
            <person name="Bhattacharya D."/>
            <person name="Yoon H.S."/>
        </authorList>
    </citation>
    <scope>NUCLEOTIDE SEQUENCE [LARGE SCALE GENOMIC DNA]</scope>
    <source>
        <strain evidence="7 8">CCMP1338</strain>
        <tissue evidence="7">Whole cell</tissue>
    </source>
</reference>
<dbReference type="SUPFAM" id="SSF56801">
    <property type="entry name" value="Acetyl-CoA synthetase-like"/>
    <property type="match status" value="1"/>
</dbReference>
<dbReference type="Proteomes" id="UP001157974">
    <property type="component" value="Unassembled WGS sequence"/>
</dbReference>
<feature type="domain" description="AMP-binding enzyme C-terminal" evidence="6">
    <location>
        <begin position="564"/>
        <end position="639"/>
    </location>
</feature>
<dbReference type="GO" id="GO:0030729">
    <property type="term" value="F:acetoacetate-CoA ligase activity"/>
    <property type="evidence" value="ECO:0007669"/>
    <property type="project" value="InterPro"/>
</dbReference>
<comment type="caution">
    <text evidence="7">The sequence shown here is derived from an EMBL/GenBank/DDBJ whole genome shotgun (WGS) entry which is preliminary data.</text>
</comment>
<evidence type="ECO:0000256" key="1">
    <source>
        <dbReference type="ARBA" id="ARBA00006432"/>
    </source>
</evidence>
<keyword evidence="8" id="KW-1185">Reference proteome</keyword>
<dbReference type="Gene3D" id="3.40.50.12780">
    <property type="entry name" value="N-terminal domain of ligase-like"/>
    <property type="match status" value="1"/>
</dbReference>
<dbReference type="InterPro" id="IPR042099">
    <property type="entry name" value="ANL_N_sf"/>
</dbReference>
<organism evidence="7 8">
    <name type="scientific">Rhodosorus marinus</name>
    <dbReference type="NCBI Taxonomy" id="101924"/>
    <lineage>
        <taxon>Eukaryota</taxon>
        <taxon>Rhodophyta</taxon>
        <taxon>Stylonematophyceae</taxon>
        <taxon>Stylonematales</taxon>
        <taxon>Stylonemataceae</taxon>
        <taxon>Rhodosorus</taxon>
    </lineage>
</organism>
<evidence type="ECO:0000256" key="4">
    <source>
        <dbReference type="ARBA" id="ARBA00022840"/>
    </source>
</evidence>
<dbReference type="AlphaFoldDB" id="A0AAV8UEI6"/>
<dbReference type="PROSITE" id="PS00455">
    <property type="entry name" value="AMP_BINDING"/>
    <property type="match status" value="1"/>
</dbReference>
<dbReference type="Pfam" id="PF00501">
    <property type="entry name" value="AMP-binding"/>
    <property type="match status" value="1"/>
</dbReference>
<sequence length="678" mass="75139">MADVKLDEPEVLWEPDESSLTQSALARFWAEAEKRSGQQFRDYEALHHWSVSSRDEFWKLVVEFLDIKSHGEIANVVGAGTDDRSKPELVNVVWFEGMSLCVAENLLQNRSDKTAIASYREDLSLWRSLSFKELYAEVNAASGYCREVLELKCGDIVAALMPHVSDTIIMMLAVNSLGCVWTACSPDFGTIAVLDRFSQVRPKVLIVTDGYIYKGRNVDVNEKNKEIIDSLPSVEHVILIPFTGQSHPNADENQHERIEFKELTSYNPKVDLDSAFVRVPSDHPLYIMYSSGTTGKPKSIVQGWGVFVNQIKEHALHMDIRSDSSVFFYTTIGWMMWNWSLVALGRGAKLVVFDGAAILPKDPTVLFRLAGLESVTHFGASAGFLTALEVMGADVAGVFRRDGKQLANKKIRAVMVTGSVSSAANFRFVKSSLGGTVQYVSMSGGSDINSCFALGCPTKKVVVEQLQCVGLGEDVSVFNELGEDVREETGELVCKNAIPAMPLCFWDDDGFKAYSSAYFHRFPGIWTHGDYAEITKENGLIIRGRSDCTLNPGGVRMGSSDFYSVLEDMEEISDCAVVGQSWEGDERILLFVVLKTSAKHVDDALQKKIRSELRGRLSPRHVPAMIMSVTDIPYTFNGKKAEMSVKKLVEGKPIGNIAALRNPESIDALSLVRDRWSS</sequence>
<name>A0AAV8UEI6_9RHOD</name>
<protein>
    <recommendedName>
        <fullName evidence="9">Acetoacetate--CoA ligase</fullName>
    </recommendedName>
</protein>
<dbReference type="Gene3D" id="3.30.300.30">
    <property type="match status" value="1"/>
</dbReference>
<proteinExistence type="inferred from homology"/>